<evidence type="ECO:0000259" key="1">
    <source>
        <dbReference type="Pfam" id="PF06605"/>
    </source>
</evidence>
<organism evidence="2 3">
    <name type="scientific">Emticicia soli</name>
    <dbReference type="NCBI Taxonomy" id="2027878"/>
    <lineage>
        <taxon>Bacteria</taxon>
        <taxon>Pseudomonadati</taxon>
        <taxon>Bacteroidota</taxon>
        <taxon>Cytophagia</taxon>
        <taxon>Cytophagales</taxon>
        <taxon>Leadbetterellaceae</taxon>
        <taxon>Emticicia</taxon>
    </lineage>
</organism>
<proteinExistence type="predicted"/>
<reference evidence="3" key="1">
    <citation type="journal article" date="2019" name="Int. J. Syst. Evol. Microbiol.">
        <title>The Global Catalogue of Microorganisms (GCM) 10K type strain sequencing project: providing services to taxonomists for standard genome sequencing and annotation.</title>
        <authorList>
            <consortium name="The Broad Institute Genomics Platform"/>
            <consortium name="The Broad Institute Genome Sequencing Center for Infectious Disease"/>
            <person name="Wu L."/>
            <person name="Ma J."/>
        </authorList>
    </citation>
    <scope>NUCLEOTIDE SEQUENCE [LARGE SCALE GENOMIC DNA]</scope>
    <source>
        <strain evidence="3">KCTC 52344</strain>
    </source>
</reference>
<protein>
    <submittedName>
        <fullName evidence="2">Phage tail protein</fullName>
    </submittedName>
</protein>
<sequence>MEQILIRKPNGHTEPINSSSKVSVITQAEHRKTLLGEDTISMTVESAEPRDFGIGDTIRIFGLPTYRINQLPKVTKLSERKYEYELLFEGLQYDMLRVAFRNTDVGSFNNAADFSLIGDLEMFLNVLINNLNRVFGANKWALGSFPTNTETKNLLFSSENCLAVLQKLCEEYKYEFVCAETETQKVLHIRSVGQELDFSFKYGQGKGLYQLTRENVDTKNIVNTLWAYGSDKNLPANYKNYTPRLITGVFDAPALSLDSRDLYGIYEGSVIFDDIYPHRTGTVSSVNTEQPLQFIDTTMFDLNAKDGENSMYLIPGNAPKVVFQTGGLAGYEFEVELYDHETKMFTIKQNKDQKGFELPSNNEPAFQIQVGDTYVLVDIIMPQSYISAAEDKLAEKISEYLETNSVPTVKYSLDIDEMYLKNQAADKLNVFDVGDTVNIEDTDLSINTRIKIIDFSRDILRPFKYSLTIKDTPLSNAFRRYAVQTSYIRDFMKLNGLDDPIKANTSWRSDTQILGEVPSILNDRKEVDLGRKSEKVNVGNTSGITKLFGILGIVNPFEKELKLDVGGITQDRQVGFPDRDIVVNDWNYIVGMPESFPSLSSDYGLTGAQNEINKVFTTSEPFVSGSTIVYLNGVRQFRGTNEDYTETADNEITFALAPYADDRIIVDYQKL</sequence>
<dbReference type="EMBL" id="JBHULC010000033">
    <property type="protein sequence ID" value="MFD2523313.1"/>
    <property type="molecule type" value="Genomic_DNA"/>
</dbReference>
<keyword evidence="3" id="KW-1185">Reference proteome</keyword>
<dbReference type="RefSeq" id="WP_340240693.1">
    <property type="nucleotide sequence ID" value="NZ_JBBEWC010000024.1"/>
</dbReference>
<evidence type="ECO:0000313" key="3">
    <source>
        <dbReference type="Proteomes" id="UP001597510"/>
    </source>
</evidence>
<feature type="domain" description="Tail spike" evidence="1">
    <location>
        <begin position="131"/>
        <end position="470"/>
    </location>
</feature>
<name>A0ABW5JC00_9BACT</name>
<accession>A0ABW5JC00</accession>
<evidence type="ECO:0000313" key="2">
    <source>
        <dbReference type="EMBL" id="MFD2523313.1"/>
    </source>
</evidence>
<dbReference type="InterPro" id="IPR010572">
    <property type="entry name" value="Tail_dom"/>
</dbReference>
<comment type="caution">
    <text evidence="2">The sequence shown here is derived from an EMBL/GenBank/DDBJ whole genome shotgun (WGS) entry which is preliminary data.</text>
</comment>
<dbReference type="Proteomes" id="UP001597510">
    <property type="component" value="Unassembled WGS sequence"/>
</dbReference>
<gene>
    <name evidence="2" type="ORF">ACFSR2_20615</name>
</gene>
<dbReference type="Pfam" id="PF06605">
    <property type="entry name" value="Prophage_tail"/>
    <property type="match status" value="1"/>
</dbReference>